<dbReference type="PRINTS" id="PR00702">
    <property type="entry name" value="ACRIFLAVINRP"/>
</dbReference>
<dbReference type="InterPro" id="IPR001036">
    <property type="entry name" value="Acrflvin-R"/>
</dbReference>
<evidence type="ECO:0000256" key="1">
    <source>
        <dbReference type="SAM" id="Phobius"/>
    </source>
</evidence>
<feature type="transmembrane region" description="Helical" evidence="1">
    <location>
        <begin position="432"/>
        <end position="452"/>
    </location>
</feature>
<feature type="transmembrane region" description="Helical" evidence="1">
    <location>
        <begin position="510"/>
        <end position="532"/>
    </location>
</feature>
<dbReference type="Gene3D" id="3.30.70.1440">
    <property type="entry name" value="Multidrug efflux transporter AcrB pore domain"/>
    <property type="match status" value="1"/>
</dbReference>
<feature type="transmembrane region" description="Helical" evidence="1">
    <location>
        <begin position="388"/>
        <end position="411"/>
    </location>
</feature>
<dbReference type="Pfam" id="PF00873">
    <property type="entry name" value="ACR_tran"/>
    <property type="match status" value="3"/>
</dbReference>
<dbReference type="RefSeq" id="WP_107976023.1">
    <property type="nucleotide sequence ID" value="NZ_BMEZ01000012.1"/>
</dbReference>
<feature type="transmembrane region" description="Helical" evidence="1">
    <location>
        <begin position="552"/>
        <end position="571"/>
    </location>
</feature>
<dbReference type="PANTHER" id="PTHR32063">
    <property type="match status" value="1"/>
</dbReference>
<proteinExistence type="predicted"/>
<dbReference type="Proteomes" id="UP000244069">
    <property type="component" value="Unassembled WGS sequence"/>
</dbReference>
<keyword evidence="1" id="KW-0472">Membrane</keyword>
<dbReference type="InterPro" id="IPR027463">
    <property type="entry name" value="AcrB_DN_DC_subdom"/>
</dbReference>
<keyword evidence="1" id="KW-1133">Transmembrane helix</keyword>
<feature type="transmembrane region" description="Helical" evidence="1">
    <location>
        <begin position="362"/>
        <end position="382"/>
    </location>
</feature>
<comment type="caution">
    <text evidence="2">The sequence shown here is derived from an EMBL/GenBank/DDBJ whole genome shotgun (WGS) entry which is preliminary data.</text>
</comment>
<feature type="transmembrane region" description="Helical" evidence="1">
    <location>
        <begin position="464"/>
        <end position="489"/>
    </location>
</feature>
<feature type="transmembrane region" description="Helical" evidence="1">
    <location>
        <begin position="1155"/>
        <end position="1180"/>
    </location>
</feature>
<evidence type="ECO:0000313" key="2">
    <source>
        <dbReference type="EMBL" id="PTX48117.1"/>
    </source>
</evidence>
<feature type="transmembrane region" description="Helical" evidence="1">
    <location>
        <begin position="1012"/>
        <end position="1033"/>
    </location>
</feature>
<feature type="transmembrane region" description="Helical" evidence="1">
    <location>
        <begin position="1040"/>
        <end position="1060"/>
    </location>
</feature>
<dbReference type="EMBL" id="QBKN01000010">
    <property type="protein sequence ID" value="PTX48117.1"/>
    <property type="molecule type" value="Genomic_DNA"/>
</dbReference>
<dbReference type="Gene3D" id="3.30.70.1320">
    <property type="entry name" value="Multidrug efflux transporter AcrB pore domain like"/>
    <property type="match status" value="1"/>
</dbReference>
<dbReference type="OrthoDB" id="9798415at2"/>
<evidence type="ECO:0000313" key="3">
    <source>
        <dbReference type="Proteomes" id="UP000244069"/>
    </source>
</evidence>
<dbReference type="Gene3D" id="3.30.2090.10">
    <property type="entry name" value="Multidrug efflux transporter AcrB TolC docking domain, DN and DC subdomains"/>
    <property type="match status" value="2"/>
</dbReference>
<feature type="transmembrane region" description="Helical" evidence="1">
    <location>
        <begin position="1115"/>
        <end position="1135"/>
    </location>
</feature>
<dbReference type="GO" id="GO:0005886">
    <property type="term" value="C:plasma membrane"/>
    <property type="evidence" value="ECO:0007669"/>
    <property type="project" value="TreeGrafter"/>
</dbReference>
<sequence>MTGMIDWAAARARMIIAFILLSLIAGGYAYGTLPKEGEPDIEIPALFISVPFPGISAEDSESLLIRPMETELADLDGLDTMSATAAEGYAGVALEFEFGWDKSRTMADVREAMNSAEAEFPDGAEKYSINEINFSEFPILIVNLTGPVPERTMFRVAKDLQERVETLDAVLEAGIAGNRDEMLEVIIDPLKLESYNVTAGELINVVQNNNQLIAAGEVETDQGTFSVKIPSSFDDRRDVYDLPVKVNGDRVVTLGDLAEINLTFEDRTGTARFNGERTVALQVVKRKGFNIIDTAAQVRATVEEARADWPAELRAAVELGTSNDQSRQVASMVSQLQGSVLTAIALVMIVVLSSLGLRPALLVGFAIPTSFLLCFLLLALMGVTISNIVMFGLILAVGMLVDGAIVVVEYADKRISEGVGPMHAYVEAAKRMFWPVVSSTATTLCAFLPMLFWPGVAGEFMGMLPVTLIFVLSASLVVALIYLPVMGGVSGRFSRSVGRASDGLRARVPWVLRAVLAVVALLGLFVGAMMLLDPGYLFPPVGSGLIGRLPGALVFLLFATLSAVAMGSVTLHRRARRIDTRSHYTAFGWLTKILTGNPILPLVTVGAVLAFVVVTFGYYGANNNGTEFFVESEPEQAIVYVRARGNLSLTEKDALVRQVERIVLAHPGIDTAFAFAGEGGLDSNTGGAQPPKDTIGQIQLETIPWEDRFGYAATHDDVTLAMLDGDVVMEDLTRQLNTLPGVEIEILSQAQGPASAKPVHLRVAGDDWGDLLAAAATARQHFEETPGLVLIEDTRPLPGIDWQIDVDVERAGRYGADVATVGAMVQLVTRGLLLDTMRVDSSDEEIEIRVRLPEQDRLLSTLDTLKVRTDDGLVPLSNFITREPVQKLAEITRIGQKRYFDIKADVAPGLAKLTDDDGAVLATLRVLEEGNPDPDGDEMLRRGETRYEVLSTAEGTTRAAATQAFAGGAPVALINANERVETLSAWLDSGPLPRGVAWEWTGDQEEQAESQAFLATGFSAALMLMFIILLAQFNSFYNALLVLLAVVLSTAGVLWGLLIMDHVFSIIMTGTGVVALAGIVVNNNIVLIDTYQEYSRYMPRGEAIVRTAQDRLRPVLLTTITTMAGLAPMMFGISLDFENGGYSIDSPTALWWKNLATAVVFGLGISTVLTLVFTPAMLAIRVWATTYLHWIARALAALSMGRSSRAARDWALARAARGVKAPTILWEDGAGTDQPRPELSVRAAE</sequence>
<dbReference type="SUPFAM" id="SSF82866">
    <property type="entry name" value="Multidrug efflux transporter AcrB transmembrane domain"/>
    <property type="match status" value="2"/>
</dbReference>
<dbReference type="SUPFAM" id="SSF82693">
    <property type="entry name" value="Multidrug efflux transporter AcrB pore domain, PN1, PN2, PC1 and PC2 subdomains"/>
    <property type="match status" value="2"/>
</dbReference>
<feature type="transmembrane region" description="Helical" evidence="1">
    <location>
        <begin position="599"/>
        <end position="619"/>
    </location>
</feature>
<dbReference type="Gene3D" id="1.20.1640.10">
    <property type="entry name" value="Multidrug efflux transporter AcrB transmembrane domain"/>
    <property type="match status" value="5"/>
</dbReference>
<feature type="transmembrane region" description="Helical" evidence="1">
    <location>
        <begin position="1066"/>
        <end position="1088"/>
    </location>
</feature>
<name>A0A2T6AWC5_9RHOB</name>
<dbReference type="SUPFAM" id="SSF82714">
    <property type="entry name" value="Multidrug efflux transporter AcrB TolC docking domain, DN and DC subdomains"/>
    <property type="match status" value="2"/>
</dbReference>
<accession>A0A2T6AWC5</accession>
<dbReference type="AlphaFoldDB" id="A0A2T6AWC5"/>
<dbReference type="Gene3D" id="3.30.70.1430">
    <property type="entry name" value="Multidrug efflux transporter AcrB pore domain"/>
    <property type="match status" value="2"/>
</dbReference>
<dbReference type="GO" id="GO:0042910">
    <property type="term" value="F:xenobiotic transmembrane transporter activity"/>
    <property type="evidence" value="ECO:0007669"/>
    <property type="project" value="TreeGrafter"/>
</dbReference>
<keyword evidence="1" id="KW-0812">Transmembrane</keyword>
<organism evidence="2 3">
    <name type="scientific">Allosediminivita pacifica</name>
    <dbReference type="NCBI Taxonomy" id="1267769"/>
    <lineage>
        <taxon>Bacteria</taxon>
        <taxon>Pseudomonadati</taxon>
        <taxon>Pseudomonadota</taxon>
        <taxon>Alphaproteobacteria</taxon>
        <taxon>Rhodobacterales</taxon>
        <taxon>Paracoccaceae</taxon>
        <taxon>Allosediminivita</taxon>
    </lineage>
</organism>
<keyword evidence="3" id="KW-1185">Reference proteome</keyword>
<reference evidence="2 3" key="1">
    <citation type="submission" date="2018-04" db="EMBL/GenBank/DDBJ databases">
        <title>Genomic Encyclopedia of Archaeal and Bacterial Type Strains, Phase II (KMG-II): from individual species to whole genera.</title>
        <authorList>
            <person name="Goeker M."/>
        </authorList>
    </citation>
    <scope>NUCLEOTIDE SEQUENCE [LARGE SCALE GENOMIC DNA]</scope>
    <source>
        <strain evidence="2 3">DSM 29329</strain>
    </source>
</reference>
<gene>
    <name evidence="2" type="ORF">C8N44_110116</name>
</gene>
<feature type="transmembrane region" description="Helical" evidence="1">
    <location>
        <begin position="336"/>
        <end position="355"/>
    </location>
</feature>
<dbReference type="PANTHER" id="PTHR32063:SF0">
    <property type="entry name" value="SWARMING MOTILITY PROTEIN SWRC"/>
    <property type="match status" value="1"/>
</dbReference>
<protein>
    <submittedName>
        <fullName evidence="2">Multidrug efflux pump</fullName>
    </submittedName>
</protein>